<dbReference type="EMBL" id="CAJNOK010005637">
    <property type="protein sequence ID" value="CAF0979548.1"/>
    <property type="molecule type" value="Genomic_DNA"/>
</dbReference>
<evidence type="ECO:0000313" key="3">
    <source>
        <dbReference type="Proteomes" id="UP000677228"/>
    </source>
</evidence>
<evidence type="ECO:0000313" key="2">
    <source>
        <dbReference type="EMBL" id="CAF3750194.1"/>
    </source>
</evidence>
<sequence>MVDACGEVQCVTEITEEERIDITIYEQVFLEADLAQHITNVPQSISPYVPLASILTTGTPILPSERLLPTTTTSASGSNDQIGGKNLFTLFTNLLVFHDSTGGLPSLYTDDGTLEYVPLKLRRAIVEGADVNLAQLLIPYEGI</sequence>
<gene>
    <name evidence="1" type="ORF">OVA965_LOCUS13512</name>
    <name evidence="2" type="ORF">TMI583_LOCUS13515</name>
</gene>
<organism evidence="1 3">
    <name type="scientific">Didymodactylos carnosus</name>
    <dbReference type="NCBI Taxonomy" id="1234261"/>
    <lineage>
        <taxon>Eukaryota</taxon>
        <taxon>Metazoa</taxon>
        <taxon>Spiralia</taxon>
        <taxon>Gnathifera</taxon>
        <taxon>Rotifera</taxon>
        <taxon>Eurotatoria</taxon>
        <taxon>Bdelloidea</taxon>
        <taxon>Philodinida</taxon>
        <taxon>Philodinidae</taxon>
        <taxon>Didymodactylos</taxon>
    </lineage>
</organism>
<dbReference type="EMBL" id="CAJOBA010005643">
    <property type="protein sequence ID" value="CAF3750194.1"/>
    <property type="molecule type" value="Genomic_DNA"/>
</dbReference>
<dbReference type="AlphaFoldDB" id="A0A8S2DTT6"/>
<reference evidence="1" key="1">
    <citation type="submission" date="2021-02" db="EMBL/GenBank/DDBJ databases">
        <authorList>
            <person name="Nowell W R."/>
        </authorList>
    </citation>
    <scope>NUCLEOTIDE SEQUENCE</scope>
</reference>
<dbReference type="Proteomes" id="UP000682733">
    <property type="component" value="Unassembled WGS sequence"/>
</dbReference>
<dbReference type="Proteomes" id="UP000677228">
    <property type="component" value="Unassembled WGS sequence"/>
</dbReference>
<accession>A0A8S2DTT6</accession>
<protein>
    <submittedName>
        <fullName evidence="1">Uncharacterized protein</fullName>
    </submittedName>
</protein>
<evidence type="ECO:0000313" key="1">
    <source>
        <dbReference type="EMBL" id="CAF0979548.1"/>
    </source>
</evidence>
<proteinExistence type="predicted"/>
<name>A0A8S2DTT6_9BILA</name>
<comment type="caution">
    <text evidence="1">The sequence shown here is derived from an EMBL/GenBank/DDBJ whole genome shotgun (WGS) entry which is preliminary data.</text>
</comment>